<evidence type="ECO:0000313" key="3">
    <source>
        <dbReference type="Proteomes" id="UP000576969"/>
    </source>
</evidence>
<keyword evidence="1" id="KW-0472">Membrane</keyword>
<dbReference type="EMBL" id="JACCBV010000001">
    <property type="protein sequence ID" value="NYE18494.1"/>
    <property type="molecule type" value="Genomic_DNA"/>
</dbReference>
<feature type="transmembrane region" description="Helical" evidence="1">
    <location>
        <begin position="6"/>
        <end position="22"/>
    </location>
</feature>
<dbReference type="AlphaFoldDB" id="A0A7Y9GL75"/>
<feature type="transmembrane region" description="Helical" evidence="1">
    <location>
        <begin position="84"/>
        <end position="102"/>
    </location>
</feature>
<feature type="transmembrane region" description="Helical" evidence="1">
    <location>
        <begin position="61"/>
        <end position="77"/>
    </location>
</feature>
<reference evidence="2 3" key="1">
    <citation type="submission" date="2020-07" db="EMBL/GenBank/DDBJ databases">
        <title>Sequencing the genomes of 1000 actinobacteria strains.</title>
        <authorList>
            <person name="Klenk H.-P."/>
        </authorList>
    </citation>
    <scope>NUCLEOTIDE SEQUENCE [LARGE SCALE GENOMIC DNA]</scope>
    <source>
        <strain evidence="2 3">DSM 24662</strain>
    </source>
</reference>
<keyword evidence="1" id="KW-0812">Transmembrane</keyword>
<sequence length="104" mass="11316">MAISAGPWVGAGLAVAAVDAFGRSADDDSRTRRTVAALALVGRAMCVAATISQMSRAEVERIWLPFVPWLLLGVALLSERWRRAGLIVQVAFAVIVQTFLYTRW</sequence>
<accession>A0A7Y9GL75</accession>
<name>A0A7Y9GL75_9MICO</name>
<dbReference type="Proteomes" id="UP000576969">
    <property type="component" value="Unassembled WGS sequence"/>
</dbReference>
<comment type="caution">
    <text evidence="2">The sequence shown here is derived from an EMBL/GenBank/DDBJ whole genome shotgun (WGS) entry which is preliminary data.</text>
</comment>
<feature type="transmembrane region" description="Helical" evidence="1">
    <location>
        <begin position="34"/>
        <end position="55"/>
    </location>
</feature>
<keyword evidence="1" id="KW-1133">Transmembrane helix</keyword>
<dbReference type="RefSeq" id="WP_179487186.1">
    <property type="nucleotide sequence ID" value="NZ_JACCBV010000001.1"/>
</dbReference>
<organism evidence="2 3">
    <name type="scientific">Microbacterium immunditiarum</name>
    <dbReference type="NCBI Taxonomy" id="337480"/>
    <lineage>
        <taxon>Bacteria</taxon>
        <taxon>Bacillati</taxon>
        <taxon>Actinomycetota</taxon>
        <taxon>Actinomycetes</taxon>
        <taxon>Micrococcales</taxon>
        <taxon>Microbacteriaceae</taxon>
        <taxon>Microbacterium</taxon>
    </lineage>
</organism>
<keyword evidence="3" id="KW-1185">Reference proteome</keyword>
<gene>
    <name evidence="2" type="ORF">BJ991_000522</name>
</gene>
<evidence type="ECO:0000256" key="1">
    <source>
        <dbReference type="SAM" id="Phobius"/>
    </source>
</evidence>
<protein>
    <submittedName>
        <fullName evidence="2">Uncharacterized protein</fullName>
    </submittedName>
</protein>
<evidence type="ECO:0000313" key="2">
    <source>
        <dbReference type="EMBL" id="NYE18494.1"/>
    </source>
</evidence>
<proteinExistence type="predicted"/>